<evidence type="ECO:0000313" key="2">
    <source>
        <dbReference type="Proteomes" id="UP000828941"/>
    </source>
</evidence>
<reference evidence="1 2" key="1">
    <citation type="journal article" date="2022" name="DNA Res.">
        <title>Chromosomal-level genome assembly of the orchid tree Bauhinia variegata (Leguminosae; Cercidoideae) supports the allotetraploid origin hypothesis of Bauhinia.</title>
        <authorList>
            <person name="Zhong Y."/>
            <person name="Chen Y."/>
            <person name="Zheng D."/>
            <person name="Pang J."/>
            <person name="Liu Y."/>
            <person name="Luo S."/>
            <person name="Meng S."/>
            <person name="Qian L."/>
            <person name="Wei D."/>
            <person name="Dai S."/>
            <person name="Zhou R."/>
        </authorList>
    </citation>
    <scope>NUCLEOTIDE SEQUENCE [LARGE SCALE GENOMIC DNA]</scope>
    <source>
        <strain evidence="1">BV-YZ2020</strain>
    </source>
</reference>
<name>A0ACB9LRZ6_BAUVA</name>
<evidence type="ECO:0000313" key="1">
    <source>
        <dbReference type="EMBL" id="KAI4313897.1"/>
    </source>
</evidence>
<organism evidence="1 2">
    <name type="scientific">Bauhinia variegata</name>
    <name type="common">Purple orchid tree</name>
    <name type="synonym">Phanera variegata</name>
    <dbReference type="NCBI Taxonomy" id="167791"/>
    <lineage>
        <taxon>Eukaryota</taxon>
        <taxon>Viridiplantae</taxon>
        <taxon>Streptophyta</taxon>
        <taxon>Embryophyta</taxon>
        <taxon>Tracheophyta</taxon>
        <taxon>Spermatophyta</taxon>
        <taxon>Magnoliopsida</taxon>
        <taxon>eudicotyledons</taxon>
        <taxon>Gunneridae</taxon>
        <taxon>Pentapetalae</taxon>
        <taxon>rosids</taxon>
        <taxon>fabids</taxon>
        <taxon>Fabales</taxon>
        <taxon>Fabaceae</taxon>
        <taxon>Cercidoideae</taxon>
        <taxon>Cercideae</taxon>
        <taxon>Bauhiniinae</taxon>
        <taxon>Bauhinia</taxon>
    </lineage>
</organism>
<accession>A0ACB9LRZ6</accession>
<proteinExistence type="predicted"/>
<comment type="caution">
    <text evidence="1">The sequence shown here is derived from an EMBL/GenBank/DDBJ whole genome shotgun (WGS) entry which is preliminary data.</text>
</comment>
<keyword evidence="2" id="KW-1185">Reference proteome</keyword>
<protein>
    <submittedName>
        <fullName evidence="1">Uncharacterized protein</fullName>
    </submittedName>
</protein>
<sequence>MEHIMRLIQKSISSLASTEKISMRALRSSGKGYALCSVTQNAYFYINLPLLCHNTTAPSRKLHNKRRENKREKIKGEKESSRLSKSNISEAVVKEPVLM</sequence>
<dbReference type="Proteomes" id="UP000828941">
    <property type="component" value="Chromosome 11"/>
</dbReference>
<gene>
    <name evidence="1" type="ORF">L6164_026841</name>
</gene>
<dbReference type="EMBL" id="CM039436">
    <property type="protein sequence ID" value="KAI4313897.1"/>
    <property type="molecule type" value="Genomic_DNA"/>
</dbReference>